<name>A0A378VQ40_NEIME</name>
<evidence type="ECO:0000313" key="1">
    <source>
        <dbReference type="EMBL" id="CWP81225.1"/>
    </source>
</evidence>
<evidence type="ECO:0000313" key="2">
    <source>
        <dbReference type="EMBL" id="SUA18946.1"/>
    </source>
</evidence>
<evidence type="ECO:0000313" key="3">
    <source>
        <dbReference type="Proteomes" id="UP000072443"/>
    </source>
</evidence>
<evidence type="ECO:0000313" key="4">
    <source>
        <dbReference type="Proteomes" id="UP000254176"/>
    </source>
</evidence>
<proteinExistence type="predicted"/>
<dbReference type="Proteomes" id="UP000072443">
    <property type="component" value="Unassembled WGS sequence"/>
</dbReference>
<dbReference type="Proteomes" id="UP000254176">
    <property type="component" value="Unassembled WGS sequence"/>
</dbReference>
<organism evidence="2 4">
    <name type="scientific">Neisseria meningitidis</name>
    <dbReference type="NCBI Taxonomy" id="487"/>
    <lineage>
        <taxon>Bacteria</taxon>
        <taxon>Pseudomonadati</taxon>
        <taxon>Pseudomonadota</taxon>
        <taxon>Betaproteobacteria</taxon>
        <taxon>Neisseriales</taxon>
        <taxon>Neisseriaceae</taxon>
        <taxon>Neisseria</taxon>
    </lineage>
</organism>
<sequence length="71" mass="8534">MEFIKKLVHEVVEKITTQPLKIIKKHHPLKIQEAHGFKLKELQIAPDNKDSSNVFRYFYSFIRHSYIIRNV</sequence>
<reference evidence="2 4" key="2">
    <citation type="submission" date="2018-06" db="EMBL/GenBank/DDBJ databases">
        <authorList>
            <consortium name="Pathogen Informatics"/>
            <person name="Doyle S."/>
        </authorList>
    </citation>
    <scope>NUCLEOTIDE SEQUENCE [LARGE SCALE GENOMIC DNA]</scope>
    <source>
        <strain evidence="2 4">NCTC8554</strain>
    </source>
</reference>
<dbReference type="EMBL" id="UGRP01000001">
    <property type="protein sequence ID" value="SUA18946.1"/>
    <property type="molecule type" value="Genomic_DNA"/>
</dbReference>
<gene>
    <name evidence="1" type="ORF">ERS514591_01279</name>
    <name evidence="2" type="ORF">NCTC8554_00631</name>
</gene>
<dbReference type="EMBL" id="FEVP01000014">
    <property type="protein sequence ID" value="CWP81225.1"/>
    <property type="molecule type" value="Genomic_DNA"/>
</dbReference>
<protein>
    <submittedName>
        <fullName evidence="2">Uncharacterized protein</fullName>
    </submittedName>
</protein>
<reference evidence="1 3" key="1">
    <citation type="submission" date="2016-02" db="EMBL/GenBank/DDBJ databases">
        <authorList>
            <consortium name="Pathogen Informatics"/>
        </authorList>
    </citation>
    <scope>NUCLEOTIDE SEQUENCE [LARGE SCALE GENOMIC DNA]</scope>
    <source>
        <strain evidence="1 3">2842STDY5881269</strain>
    </source>
</reference>
<dbReference type="AlphaFoldDB" id="A0A378VQ40"/>
<accession>A0A378VQ40</accession>